<keyword evidence="7 12" id="KW-0456">Lyase</keyword>
<dbReference type="GO" id="GO:0030170">
    <property type="term" value="F:pyridoxal phosphate binding"/>
    <property type="evidence" value="ECO:0007669"/>
    <property type="project" value="InterPro"/>
</dbReference>
<evidence type="ECO:0000256" key="12">
    <source>
        <dbReference type="RuleBase" id="RU000382"/>
    </source>
</evidence>
<evidence type="ECO:0000256" key="7">
    <source>
        <dbReference type="ARBA" id="ARBA00023239"/>
    </source>
</evidence>
<dbReference type="FunFam" id="1.20.1340.10:FF:000001">
    <property type="entry name" value="Histidine decarboxylase"/>
    <property type="match status" value="1"/>
</dbReference>
<dbReference type="FunFam" id="3.40.640.10:FF:000025">
    <property type="entry name" value="Histidine decarboxylase"/>
    <property type="match status" value="1"/>
</dbReference>
<keyword evidence="6 11" id="KW-0663">Pyridoxal phosphate</keyword>
<evidence type="ECO:0000256" key="10">
    <source>
        <dbReference type="ARBA" id="ARBA00041275"/>
    </source>
</evidence>
<evidence type="ECO:0000313" key="14">
    <source>
        <dbReference type="Proteomes" id="UP000324832"/>
    </source>
</evidence>
<evidence type="ECO:0000256" key="3">
    <source>
        <dbReference type="ARBA" id="ARBA00011738"/>
    </source>
</evidence>
<comment type="cofactor">
    <cofactor evidence="1 11 12">
        <name>pyridoxal 5'-phosphate</name>
        <dbReference type="ChEBI" id="CHEBI:597326"/>
    </cofactor>
</comment>
<dbReference type="InterPro" id="IPR021115">
    <property type="entry name" value="Pyridoxal-P_BS"/>
</dbReference>
<keyword evidence="4" id="KW-0127">Catecholamine biosynthesis</keyword>
<dbReference type="GO" id="GO:0006520">
    <property type="term" value="P:amino acid metabolic process"/>
    <property type="evidence" value="ECO:0007669"/>
    <property type="project" value="InterPro"/>
</dbReference>
<dbReference type="GO" id="GO:0042427">
    <property type="term" value="P:serotonin biosynthetic process"/>
    <property type="evidence" value="ECO:0007669"/>
    <property type="project" value="TreeGrafter"/>
</dbReference>
<sequence>MEAKEFKDFAKAMTDYIAEYLENLRDRQVVPSVKPGYLRPLVPEQAPEKAEPWTAVMADIERVVMSGVTHWHSPRFHAYFPTANSYPAIVADMLSGAIACIGFSWIASPACTELEVVMMDWLGQMLGLPEEFLARSGGEGGGVIQGTASEATLVALLGAKSRAIHRTKEQHPDWSDVEILSKLVGYCNKQAHSSVERAGLLGGVKLRSLKPDNKRRLRGETLKEAIEEDLKNGLIPFYVKIGDVCREFDVWLHIDAAYAGSAFICPEYRYLMKGIEKADSFNFNPHKWLLVNFDCSALWLKQPRWIVDAFNVDPLYLKHDQQGAAPDYRHWQIPLGRRFRSLKLWFVLRLYGVENLQKYIRGHIDMAHLFEKLCLSDPRFEVVEEVVMGLVCFRLKGDNETNEALLRRINGRGKIHLVPSKIDDTYFLRLAVCSRYTVDNDIHISWEEIKASADELLAEKKTHA</sequence>
<evidence type="ECO:0000256" key="1">
    <source>
        <dbReference type="ARBA" id="ARBA00001933"/>
    </source>
</evidence>
<dbReference type="PANTHER" id="PTHR11999">
    <property type="entry name" value="GROUP II PYRIDOXAL-5-PHOSPHATE DECARBOXYLASE"/>
    <property type="match status" value="1"/>
</dbReference>
<dbReference type="GO" id="GO:0042423">
    <property type="term" value="P:catecholamine biosynthetic process"/>
    <property type="evidence" value="ECO:0007669"/>
    <property type="project" value="UniProtKB-KW"/>
</dbReference>
<dbReference type="GO" id="GO:0005737">
    <property type="term" value="C:cytoplasm"/>
    <property type="evidence" value="ECO:0007669"/>
    <property type="project" value="TreeGrafter"/>
</dbReference>
<dbReference type="SUPFAM" id="SSF53383">
    <property type="entry name" value="PLP-dependent transferases"/>
    <property type="match status" value="1"/>
</dbReference>
<dbReference type="PRINTS" id="PR00800">
    <property type="entry name" value="YHDCRBOXLASE"/>
</dbReference>
<dbReference type="InterPro" id="IPR002129">
    <property type="entry name" value="PyrdxlP-dep_de-COase"/>
</dbReference>
<proteinExistence type="inferred from homology"/>
<dbReference type="Gene3D" id="3.40.640.10">
    <property type="entry name" value="Type I PLP-dependent aspartate aminotransferase-like (Major domain)"/>
    <property type="match status" value="1"/>
</dbReference>
<dbReference type="CDD" id="cd06450">
    <property type="entry name" value="DOPA_deC_like"/>
    <property type="match status" value="1"/>
</dbReference>
<accession>A0A5E4QUX0</accession>
<protein>
    <recommendedName>
        <fullName evidence="9">Aromatic-L-amino-acid decarboxylase</fullName>
        <ecNumber evidence="8">4.1.1.28</ecNumber>
    </recommendedName>
    <alternativeName>
        <fullName evidence="10">DOPA decarboxylase</fullName>
    </alternativeName>
</protein>
<dbReference type="EMBL" id="FZQP02005554">
    <property type="protein sequence ID" value="VVD01765.1"/>
    <property type="molecule type" value="Genomic_DNA"/>
</dbReference>
<evidence type="ECO:0000256" key="6">
    <source>
        <dbReference type="ARBA" id="ARBA00022898"/>
    </source>
</evidence>
<keyword evidence="14" id="KW-1185">Reference proteome</keyword>
<dbReference type="InterPro" id="IPR015422">
    <property type="entry name" value="PyrdxlP-dep_Trfase_small"/>
</dbReference>
<evidence type="ECO:0000256" key="4">
    <source>
        <dbReference type="ARBA" id="ARBA00022584"/>
    </source>
</evidence>
<comment type="similarity">
    <text evidence="2 12">Belongs to the group II decarboxylase family.</text>
</comment>
<dbReference type="GO" id="GO:0019752">
    <property type="term" value="P:carboxylic acid metabolic process"/>
    <property type="evidence" value="ECO:0007669"/>
    <property type="project" value="InterPro"/>
</dbReference>
<dbReference type="PANTHER" id="PTHR11999:SF167">
    <property type="entry name" value="AROMATIC-L-AMINO-ACID DECARBOXYLASE"/>
    <property type="match status" value="1"/>
</dbReference>
<dbReference type="InterPro" id="IPR010977">
    <property type="entry name" value="Aromatic_deC"/>
</dbReference>
<feature type="modified residue" description="N6-(pyridoxal phosphate)lysine" evidence="11">
    <location>
        <position position="287"/>
    </location>
</feature>
<evidence type="ECO:0000313" key="13">
    <source>
        <dbReference type="EMBL" id="VVD01765.1"/>
    </source>
</evidence>
<keyword evidence="5" id="KW-0210">Decarboxylase</keyword>
<reference evidence="13 14" key="1">
    <citation type="submission" date="2017-07" db="EMBL/GenBank/DDBJ databases">
        <authorList>
            <person name="Talla V."/>
            <person name="Backstrom N."/>
        </authorList>
    </citation>
    <scope>NUCLEOTIDE SEQUENCE [LARGE SCALE GENOMIC DNA]</scope>
</reference>
<dbReference type="EC" id="4.1.1.28" evidence="8"/>
<name>A0A5E4QUX0_9NEOP</name>
<dbReference type="GO" id="GO:0004058">
    <property type="term" value="F:aromatic-L-amino-acid decarboxylase activity"/>
    <property type="evidence" value="ECO:0007669"/>
    <property type="project" value="UniProtKB-EC"/>
</dbReference>
<dbReference type="InterPro" id="IPR015424">
    <property type="entry name" value="PyrdxlP-dep_Trfase"/>
</dbReference>
<organism evidence="13 14">
    <name type="scientific">Leptidea sinapis</name>
    <dbReference type="NCBI Taxonomy" id="189913"/>
    <lineage>
        <taxon>Eukaryota</taxon>
        <taxon>Metazoa</taxon>
        <taxon>Ecdysozoa</taxon>
        <taxon>Arthropoda</taxon>
        <taxon>Hexapoda</taxon>
        <taxon>Insecta</taxon>
        <taxon>Pterygota</taxon>
        <taxon>Neoptera</taxon>
        <taxon>Endopterygota</taxon>
        <taxon>Lepidoptera</taxon>
        <taxon>Glossata</taxon>
        <taxon>Ditrysia</taxon>
        <taxon>Papilionoidea</taxon>
        <taxon>Pieridae</taxon>
        <taxon>Dismorphiinae</taxon>
        <taxon>Leptidea</taxon>
    </lineage>
</organism>
<evidence type="ECO:0000256" key="2">
    <source>
        <dbReference type="ARBA" id="ARBA00009533"/>
    </source>
</evidence>
<dbReference type="Gene3D" id="1.20.1340.10">
    <property type="entry name" value="dopa decarboxylase, N-terminal domain"/>
    <property type="match status" value="1"/>
</dbReference>
<evidence type="ECO:0000256" key="5">
    <source>
        <dbReference type="ARBA" id="ARBA00022793"/>
    </source>
</evidence>
<dbReference type="PROSITE" id="PS00392">
    <property type="entry name" value="DDC_GAD_HDC_YDC"/>
    <property type="match status" value="1"/>
</dbReference>
<comment type="subunit">
    <text evidence="3">Homodimer.</text>
</comment>
<evidence type="ECO:0000256" key="8">
    <source>
        <dbReference type="ARBA" id="ARBA00038886"/>
    </source>
</evidence>
<gene>
    <name evidence="13" type="ORF">LSINAPIS_LOCUS12111</name>
</gene>
<dbReference type="Pfam" id="PF00282">
    <property type="entry name" value="Pyridoxal_deC"/>
    <property type="match status" value="1"/>
</dbReference>
<dbReference type="Proteomes" id="UP000324832">
    <property type="component" value="Unassembled WGS sequence"/>
</dbReference>
<dbReference type="Gene3D" id="3.90.1150.10">
    <property type="entry name" value="Aspartate Aminotransferase, domain 1"/>
    <property type="match status" value="1"/>
</dbReference>
<dbReference type="InterPro" id="IPR015421">
    <property type="entry name" value="PyrdxlP-dep_Trfase_major"/>
</dbReference>
<evidence type="ECO:0000256" key="9">
    <source>
        <dbReference type="ARBA" id="ARBA00040968"/>
    </source>
</evidence>
<dbReference type="AlphaFoldDB" id="A0A5E4QUX0"/>
<evidence type="ECO:0000256" key="11">
    <source>
        <dbReference type="PIRSR" id="PIRSR602129-50"/>
    </source>
</evidence>